<protein>
    <submittedName>
        <fullName evidence="3">PucR family transcriptional regulator</fullName>
    </submittedName>
</protein>
<evidence type="ECO:0000313" key="3">
    <source>
        <dbReference type="EMBL" id="TQR83998.1"/>
    </source>
</evidence>
<dbReference type="PANTHER" id="PTHR33744:SF1">
    <property type="entry name" value="DNA-BINDING TRANSCRIPTIONAL ACTIVATOR ADER"/>
    <property type="match status" value="1"/>
</dbReference>
<dbReference type="EMBL" id="VIFX01000036">
    <property type="protein sequence ID" value="TQR83998.1"/>
    <property type="molecule type" value="Genomic_DNA"/>
</dbReference>
<dbReference type="Gene3D" id="1.10.10.2840">
    <property type="entry name" value="PucR C-terminal helix-turn-helix domain"/>
    <property type="match status" value="1"/>
</dbReference>
<dbReference type="Pfam" id="PF13556">
    <property type="entry name" value="HTH_30"/>
    <property type="match status" value="1"/>
</dbReference>
<keyword evidence="4" id="KW-1185">Reference proteome</keyword>
<dbReference type="Proteomes" id="UP000315759">
    <property type="component" value="Unassembled WGS sequence"/>
</dbReference>
<feature type="domain" description="PucR C-terminal helix-turn-helix" evidence="1">
    <location>
        <begin position="398"/>
        <end position="452"/>
    </location>
</feature>
<dbReference type="InterPro" id="IPR051448">
    <property type="entry name" value="CdaR-like_regulators"/>
</dbReference>
<feature type="domain" description="RsbT co-antagonist protein RsbRD N-terminal" evidence="2">
    <location>
        <begin position="102"/>
        <end position="232"/>
    </location>
</feature>
<dbReference type="Pfam" id="PF14361">
    <property type="entry name" value="RsbRD_N"/>
    <property type="match status" value="1"/>
</dbReference>
<gene>
    <name evidence="3" type="ORF">D8S82_24250</name>
</gene>
<comment type="caution">
    <text evidence="3">The sequence shown here is derived from an EMBL/GenBank/DDBJ whole genome shotgun (WGS) entry which is preliminary data.</text>
</comment>
<evidence type="ECO:0000259" key="2">
    <source>
        <dbReference type="Pfam" id="PF14361"/>
    </source>
</evidence>
<organism evidence="3 4">
    <name type="scientific">Mycolicibacterium hodleri</name>
    <dbReference type="NCBI Taxonomy" id="49897"/>
    <lineage>
        <taxon>Bacteria</taxon>
        <taxon>Bacillati</taxon>
        <taxon>Actinomycetota</taxon>
        <taxon>Actinomycetes</taxon>
        <taxon>Mycobacteriales</taxon>
        <taxon>Mycobacteriaceae</taxon>
        <taxon>Mycolicibacterium</taxon>
    </lineage>
</organism>
<dbReference type="PANTHER" id="PTHR33744">
    <property type="entry name" value="CARBOHYDRATE DIACID REGULATOR"/>
    <property type="match status" value="1"/>
</dbReference>
<name>A0A544VVI0_9MYCO</name>
<dbReference type="AlphaFoldDB" id="A0A544VVI0"/>
<dbReference type="InterPro" id="IPR025751">
    <property type="entry name" value="RsbRD_N_dom"/>
</dbReference>
<accession>A0A544VVI0</accession>
<evidence type="ECO:0000259" key="1">
    <source>
        <dbReference type="Pfam" id="PF13556"/>
    </source>
</evidence>
<dbReference type="InterPro" id="IPR042070">
    <property type="entry name" value="PucR_C-HTH_sf"/>
</dbReference>
<sequence length="455" mass="50649">MYVVVMATDRMSCRVIGPIAMMQRVGPHRLCTSTPWGRSHPISLVRLGHGNQALRRPDPDRKPVRPWSCAVACLVMRNLSGRRDETRLRWRWLLHKLDDMGDDLAAEYLAQIDRGARFYDSVPEEDDLLGAARQAFRYLLATLLELPMPAELEEFPAAVGSLRATQGIALENLTAAVRTDFLVAWSALLRLADDDDMTVLTLHVDVLWKAVDDFAIRVQRGYLDQRLSMARTSTLEQQHSLSELFSGEPTPTSVRRAAQVLGLEETSTYWVIGVGGQEAGRIVTRRLSSRNLAALEYVNRGVTLILVAAGGRWPNDESVVAELLPGLEGAVAPRSVLLPDVHRAAATVRMLVNLNIEATTLRRSWAQLSITQLSEVIEDLRGYVLGPLHEVHDYELIVETIQVFADSGSVADTASALYCHRNTVMNRIRRFEETTGVSLRSPRSLAMVQLCLLPS</sequence>
<reference evidence="3 4" key="1">
    <citation type="submission" date="2018-10" db="EMBL/GenBank/DDBJ databases">
        <title>Draft genome of Mycobacterium hodleri strain B.</title>
        <authorList>
            <person name="Amande T.J."/>
            <person name="Mcgenity T.J."/>
        </authorList>
    </citation>
    <scope>NUCLEOTIDE SEQUENCE [LARGE SCALE GENOMIC DNA]</scope>
    <source>
        <strain evidence="3 4">B</strain>
    </source>
</reference>
<dbReference type="InterPro" id="IPR025736">
    <property type="entry name" value="PucR_C-HTH_dom"/>
</dbReference>
<proteinExistence type="predicted"/>
<evidence type="ECO:0000313" key="4">
    <source>
        <dbReference type="Proteomes" id="UP000315759"/>
    </source>
</evidence>